<keyword evidence="1" id="KW-0812">Transmembrane</keyword>
<protein>
    <recommendedName>
        <fullName evidence="4">Transmembrane protein</fullName>
    </recommendedName>
</protein>
<proteinExistence type="predicted"/>
<keyword evidence="3" id="KW-1185">Reference proteome</keyword>
<comment type="caution">
    <text evidence="2">The sequence shown here is derived from an EMBL/GenBank/DDBJ whole genome shotgun (WGS) entry which is preliminary data.</text>
</comment>
<organism evidence="2 3">
    <name type="scientific">Achlya hypogyna</name>
    <name type="common">Oomycete</name>
    <name type="synonym">Protoachlya hypogyna</name>
    <dbReference type="NCBI Taxonomy" id="1202772"/>
    <lineage>
        <taxon>Eukaryota</taxon>
        <taxon>Sar</taxon>
        <taxon>Stramenopiles</taxon>
        <taxon>Oomycota</taxon>
        <taxon>Saprolegniomycetes</taxon>
        <taxon>Saprolegniales</taxon>
        <taxon>Achlyaceae</taxon>
        <taxon>Achlya</taxon>
    </lineage>
</organism>
<sequence length="313" mass="33249">MRLHSPGVSPLVAAEGIAAAVVAWRVVYHVWVGSHWRRSLLHAVLLVAGCCRIVFWLGLADEELFATGLGLLCISWAGVYVCITEVVFQWAQALAAGRVTSAHVHPSYSTLGLNGLLVLNGVHALVMATVPFVLRGPATATDTVTLVRAQQPYVLGVLIVHLATGVLSAVATGVVGMLLQGRVAASSIEHKTRSQRLTVLFTASVVTTLLLEAGLLLPIALAGLDGAWATVSASTIGVPVILVPALVATLTFLYLMRRRLPTTPARVVTSPTGCDVESQYRPTSDVLHPDDARHNVVEYVGSGSYSNFVRHVF</sequence>
<evidence type="ECO:0008006" key="4">
    <source>
        <dbReference type="Google" id="ProtNLM"/>
    </source>
</evidence>
<feature type="transmembrane region" description="Helical" evidence="1">
    <location>
        <begin position="40"/>
        <end position="59"/>
    </location>
</feature>
<feature type="transmembrane region" description="Helical" evidence="1">
    <location>
        <begin position="236"/>
        <end position="256"/>
    </location>
</feature>
<feature type="transmembrane region" description="Helical" evidence="1">
    <location>
        <begin position="153"/>
        <end position="179"/>
    </location>
</feature>
<evidence type="ECO:0000256" key="1">
    <source>
        <dbReference type="SAM" id="Phobius"/>
    </source>
</evidence>
<feature type="transmembrane region" description="Helical" evidence="1">
    <location>
        <begin position="111"/>
        <end position="133"/>
    </location>
</feature>
<feature type="transmembrane region" description="Helical" evidence="1">
    <location>
        <begin position="65"/>
        <end position="90"/>
    </location>
</feature>
<feature type="transmembrane region" description="Helical" evidence="1">
    <location>
        <begin position="199"/>
        <end position="224"/>
    </location>
</feature>
<evidence type="ECO:0000313" key="3">
    <source>
        <dbReference type="Proteomes" id="UP000243579"/>
    </source>
</evidence>
<evidence type="ECO:0000313" key="2">
    <source>
        <dbReference type="EMBL" id="OQR99387.1"/>
    </source>
</evidence>
<feature type="transmembrane region" description="Helical" evidence="1">
    <location>
        <begin position="6"/>
        <end position="28"/>
    </location>
</feature>
<dbReference type="EMBL" id="JNBR01000070">
    <property type="protein sequence ID" value="OQR99387.1"/>
    <property type="molecule type" value="Genomic_DNA"/>
</dbReference>
<dbReference type="OrthoDB" id="105620at2759"/>
<name>A0A1V9ZN27_ACHHY</name>
<accession>A0A1V9ZN27</accession>
<keyword evidence="1" id="KW-1133">Transmembrane helix</keyword>
<gene>
    <name evidence="2" type="ORF">ACHHYP_06922</name>
</gene>
<dbReference type="AlphaFoldDB" id="A0A1V9ZN27"/>
<keyword evidence="1" id="KW-0472">Membrane</keyword>
<reference evidence="2 3" key="1">
    <citation type="journal article" date="2014" name="Genome Biol. Evol.">
        <title>The secreted proteins of Achlya hypogyna and Thraustotheca clavata identify the ancestral oomycete secretome and reveal gene acquisitions by horizontal gene transfer.</title>
        <authorList>
            <person name="Misner I."/>
            <person name="Blouin N."/>
            <person name="Leonard G."/>
            <person name="Richards T.A."/>
            <person name="Lane C.E."/>
        </authorList>
    </citation>
    <scope>NUCLEOTIDE SEQUENCE [LARGE SCALE GENOMIC DNA]</scope>
    <source>
        <strain evidence="2 3">ATCC 48635</strain>
    </source>
</reference>
<dbReference type="Proteomes" id="UP000243579">
    <property type="component" value="Unassembled WGS sequence"/>
</dbReference>